<gene>
    <name evidence="1" type="ORF">HYPSUDRAFT_54339</name>
</gene>
<proteinExistence type="predicted"/>
<dbReference type="AlphaFoldDB" id="A0A0D2L821"/>
<organism evidence="1 2">
    <name type="scientific">Hypholoma sublateritium (strain FD-334 SS-4)</name>
    <dbReference type="NCBI Taxonomy" id="945553"/>
    <lineage>
        <taxon>Eukaryota</taxon>
        <taxon>Fungi</taxon>
        <taxon>Dikarya</taxon>
        <taxon>Basidiomycota</taxon>
        <taxon>Agaricomycotina</taxon>
        <taxon>Agaricomycetes</taxon>
        <taxon>Agaricomycetidae</taxon>
        <taxon>Agaricales</taxon>
        <taxon>Agaricineae</taxon>
        <taxon>Strophariaceae</taxon>
        <taxon>Hypholoma</taxon>
    </lineage>
</organism>
<dbReference type="EMBL" id="KN817543">
    <property type="protein sequence ID" value="KJA23342.1"/>
    <property type="molecule type" value="Genomic_DNA"/>
</dbReference>
<name>A0A0D2L821_HYPSF</name>
<dbReference type="Proteomes" id="UP000054270">
    <property type="component" value="Unassembled WGS sequence"/>
</dbReference>
<evidence type="ECO:0000313" key="2">
    <source>
        <dbReference type="Proteomes" id="UP000054270"/>
    </source>
</evidence>
<accession>A0A0D2L821</accession>
<protein>
    <submittedName>
        <fullName evidence="1">Uncharacterized protein</fullName>
    </submittedName>
</protein>
<reference evidence="2" key="1">
    <citation type="submission" date="2014-04" db="EMBL/GenBank/DDBJ databases">
        <title>Evolutionary Origins and Diversification of the Mycorrhizal Mutualists.</title>
        <authorList>
            <consortium name="DOE Joint Genome Institute"/>
            <consortium name="Mycorrhizal Genomics Consortium"/>
            <person name="Kohler A."/>
            <person name="Kuo A."/>
            <person name="Nagy L.G."/>
            <person name="Floudas D."/>
            <person name="Copeland A."/>
            <person name="Barry K.W."/>
            <person name="Cichocki N."/>
            <person name="Veneault-Fourrey C."/>
            <person name="LaButti K."/>
            <person name="Lindquist E.A."/>
            <person name="Lipzen A."/>
            <person name="Lundell T."/>
            <person name="Morin E."/>
            <person name="Murat C."/>
            <person name="Riley R."/>
            <person name="Ohm R."/>
            <person name="Sun H."/>
            <person name="Tunlid A."/>
            <person name="Henrissat B."/>
            <person name="Grigoriev I.V."/>
            <person name="Hibbett D.S."/>
            <person name="Martin F."/>
        </authorList>
    </citation>
    <scope>NUCLEOTIDE SEQUENCE [LARGE SCALE GENOMIC DNA]</scope>
    <source>
        <strain evidence="2">FD-334 SS-4</strain>
    </source>
</reference>
<evidence type="ECO:0000313" key="1">
    <source>
        <dbReference type="EMBL" id="KJA23342.1"/>
    </source>
</evidence>
<keyword evidence="2" id="KW-1185">Reference proteome</keyword>
<sequence length="309" mass="34150">MLGGHLRAQPQPSSSSDLRCLICKASVPRKARAALGGETQPQNLMTPNQAQSHLDAPVKHNTLRVCVPRQEVPRRDTSSPAAVFWWAGDVLTPPEAAPSRPAPVSRAQAGILQRRSHNFALCAVAGDITQCDSTAPIKARAGRRCVTSEERACWLWMRSVRLQNMPRDPALCPSPMDCGFLVKGRALRRLCLGVARVHQSTEASSICCSDEIRWQHALRYRATNASFVHSIYLLERGWMTARTRWRNACGTQVLPSSYDVQRAQAMIGAESEIKARGGSNDGGSTLRRTRGLRVDDKQRVSELREQYSA</sequence>